<dbReference type="EMBL" id="WBVO01000001">
    <property type="protein sequence ID" value="KAB2814149.1"/>
    <property type="molecule type" value="Genomic_DNA"/>
</dbReference>
<sequence length="272" mass="31620">MASVYRKFDVGKRLSMMTLVLLSITNPLNAQSWYYGYFPFAPTKIHIDSIPCLPSRSDIDFTTDSVAFFFNDTIPVRYSFDRNDKVELGVPLLEEYSLSLQCYYNGETAEFQILRDSVDIYLNYFRRWLHAYDSLNTMIIERDFLEVTLAVYPFDDLEFGQLDSMRAAIILDGDTVCDEFIDGSNSTESGKINLGPLRQCPQFGKIYGPYQEGQIVFYNIHVQISEGRNNRYGAIPYHQKIKNVVVNLVRPRFSDYNFRYYDQKPAKSEMPE</sequence>
<comment type="caution">
    <text evidence="1">The sequence shown here is derived from an EMBL/GenBank/DDBJ whole genome shotgun (WGS) entry which is preliminary data.</text>
</comment>
<protein>
    <submittedName>
        <fullName evidence="1">Uncharacterized protein</fullName>
    </submittedName>
</protein>
<proteinExistence type="predicted"/>
<dbReference type="Proteomes" id="UP000468650">
    <property type="component" value="Unassembled WGS sequence"/>
</dbReference>
<gene>
    <name evidence="1" type="ORF">F8C67_00010</name>
</gene>
<dbReference type="RefSeq" id="WP_151665730.1">
    <property type="nucleotide sequence ID" value="NZ_WBVO01000001.1"/>
</dbReference>
<evidence type="ECO:0000313" key="2">
    <source>
        <dbReference type="Proteomes" id="UP000468650"/>
    </source>
</evidence>
<organism evidence="1 2">
    <name type="scientific">Phaeocystidibacter luteus</name>
    <dbReference type="NCBI Taxonomy" id="911197"/>
    <lineage>
        <taxon>Bacteria</taxon>
        <taxon>Pseudomonadati</taxon>
        <taxon>Bacteroidota</taxon>
        <taxon>Flavobacteriia</taxon>
        <taxon>Flavobacteriales</taxon>
        <taxon>Phaeocystidibacteraceae</taxon>
        <taxon>Phaeocystidibacter</taxon>
    </lineage>
</organism>
<evidence type="ECO:0000313" key="1">
    <source>
        <dbReference type="EMBL" id="KAB2814149.1"/>
    </source>
</evidence>
<name>A0A6N6RLA0_9FLAO</name>
<keyword evidence="2" id="KW-1185">Reference proteome</keyword>
<dbReference type="AlphaFoldDB" id="A0A6N6RLA0"/>
<reference evidence="1 2" key="1">
    <citation type="submission" date="2019-09" db="EMBL/GenBank/DDBJ databases">
        <title>Genomes of family Cryomorphaceae.</title>
        <authorList>
            <person name="Bowman J.P."/>
        </authorList>
    </citation>
    <scope>NUCLEOTIDE SEQUENCE [LARGE SCALE GENOMIC DNA]</scope>
    <source>
        <strain evidence="1 2">LMG 25704</strain>
    </source>
</reference>
<accession>A0A6N6RLA0</accession>